<dbReference type="Gene3D" id="3.40.50.10320">
    <property type="entry name" value="LmbE-like"/>
    <property type="match status" value="1"/>
</dbReference>
<reference evidence="3 4" key="1">
    <citation type="submission" date="2018-03" db="EMBL/GenBank/DDBJ databases">
        <title>Genomic Encyclopedia of Type Strains, Phase III (KMG-III): the genomes of soil and plant-associated and newly described type strains.</title>
        <authorList>
            <person name="Whitman W."/>
        </authorList>
    </citation>
    <scope>NUCLEOTIDE SEQUENCE [LARGE SCALE GENOMIC DNA]</scope>
    <source>
        <strain evidence="3 4">CGMCC 4.7067</strain>
    </source>
</reference>
<dbReference type="PANTHER" id="PTHR12993">
    <property type="entry name" value="N-ACETYLGLUCOSAMINYL-PHOSPHATIDYLINOSITOL DE-N-ACETYLASE-RELATED"/>
    <property type="match status" value="1"/>
</dbReference>
<evidence type="ECO:0000256" key="2">
    <source>
        <dbReference type="SAM" id="MobiDB-lite"/>
    </source>
</evidence>
<dbReference type="GO" id="GO:0016811">
    <property type="term" value="F:hydrolase activity, acting on carbon-nitrogen (but not peptide) bonds, in linear amides"/>
    <property type="evidence" value="ECO:0007669"/>
    <property type="project" value="TreeGrafter"/>
</dbReference>
<gene>
    <name evidence="3" type="ORF">B0I28_105349</name>
</gene>
<name>A0A2T0UL66_9ACTN</name>
<comment type="caution">
    <text evidence="3">The sequence shown here is derived from an EMBL/GenBank/DDBJ whole genome shotgun (WGS) entry which is preliminary data.</text>
</comment>
<organism evidence="3 4">
    <name type="scientific">Glycomyces artemisiae</name>
    <dbReference type="NCBI Taxonomy" id="1076443"/>
    <lineage>
        <taxon>Bacteria</taxon>
        <taxon>Bacillati</taxon>
        <taxon>Actinomycetota</taxon>
        <taxon>Actinomycetes</taxon>
        <taxon>Glycomycetales</taxon>
        <taxon>Glycomycetaceae</taxon>
        <taxon>Glycomyces</taxon>
    </lineage>
</organism>
<dbReference type="OrthoDB" id="3514174at2"/>
<feature type="region of interest" description="Disordered" evidence="2">
    <location>
        <begin position="227"/>
        <end position="254"/>
    </location>
</feature>
<dbReference type="InterPro" id="IPR024078">
    <property type="entry name" value="LmbE-like_dom_sf"/>
</dbReference>
<dbReference type="RefSeq" id="WP_106364697.1">
    <property type="nucleotide sequence ID" value="NZ_PVTJ01000005.1"/>
</dbReference>
<evidence type="ECO:0000256" key="1">
    <source>
        <dbReference type="ARBA" id="ARBA00022833"/>
    </source>
</evidence>
<dbReference type="AlphaFoldDB" id="A0A2T0UL66"/>
<proteinExistence type="predicted"/>
<dbReference type="Proteomes" id="UP000238176">
    <property type="component" value="Unassembled WGS sequence"/>
</dbReference>
<keyword evidence="1" id="KW-0862">Zinc</keyword>
<dbReference type="SUPFAM" id="SSF102588">
    <property type="entry name" value="LmbE-like"/>
    <property type="match status" value="1"/>
</dbReference>
<dbReference type="EMBL" id="PVTJ01000005">
    <property type="protein sequence ID" value="PRY58634.1"/>
    <property type="molecule type" value="Genomic_DNA"/>
</dbReference>
<dbReference type="InterPro" id="IPR003737">
    <property type="entry name" value="GlcNAc_PI_deacetylase-related"/>
</dbReference>
<evidence type="ECO:0000313" key="4">
    <source>
        <dbReference type="Proteomes" id="UP000238176"/>
    </source>
</evidence>
<protein>
    <submittedName>
        <fullName evidence="3">LmbE family N-acetylglucosaminyl deacetylase</fullName>
    </submittedName>
</protein>
<accession>A0A2T0UL66</accession>
<dbReference type="PANTHER" id="PTHR12993:SF11">
    <property type="entry name" value="N-ACETYLGLUCOSAMINYL-PHOSPHATIDYLINOSITOL DE-N-ACETYLASE"/>
    <property type="match status" value="1"/>
</dbReference>
<keyword evidence="4" id="KW-1185">Reference proteome</keyword>
<dbReference type="Pfam" id="PF02585">
    <property type="entry name" value="PIG-L"/>
    <property type="match status" value="1"/>
</dbReference>
<sequence length="254" mass="26936">MIRVLAVGPHPDDVEYGCGGLLAGLDRERFEPHVAVFPPVGRDGGALHGTALRVQEAREAAAVLGAAFHELPALAATDRSGAVEALTSHFADLRPDVVITVDPDDAHPWHALVADAVREAVFIAQTPEEAGPGIPAQLLHMAAYTTVDFRPDFYVDVSRAFPTAWKALRRHVAGLAVTPALGHQMRLVHQTAGCRASAELAEGFRLSHDFGQDWCAGRSLLFRLLGGPHESPPRPGPDADGVAAPPVEAPARHG</sequence>
<dbReference type="GO" id="GO:0016137">
    <property type="term" value="P:glycoside metabolic process"/>
    <property type="evidence" value="ECO:0007669"/>
    <property type="project" value="UniProtKB-ARBA"/>
</dbReference>
<evidence type="ECO:0000313" key="3">
    <source>
        <dbReference type="EMBL" id="PRY58634.1"/>
    </source>
</evidence>